<sequence length="991" mass="111874">MASDLASITSSEYQKPGFREKILALKNKAPLAAGERTDPAFENSFGDQLSDLGGRQRWVLVGLALQRWHQDLRDRVGEVLRENEGEIYKGRSIRGTATLRHCWMLGHDKTCAQPTVVISCNQSTVLKRTYRVVSQHGVLKAAKFALKAIPFCDLRLRMDRRVSFLSGEDYTLDENGDIRRDDHGYPIRVRRLGSEDHHEHGTQYQARMGEKEQDQKKETHEKTVEEGKQLEQSLKAMTLLEETMPVQHDMDTSDEEHVPLRFGAEEIIVPDSGRPTTLGGFIMVDDVCFGLTTAHAFTEEDEGFGQRSLSGSTTELPLYDSDWANEDSSDDGGENDGLDPPQEPHHERRLQRKRRSRIVEDQTYYTKAWNSLHITAKSRLSSAKGLDWALCELGDWGKYAINGVYLHPELRSAGMPEHLLFRNIKSTPPLGKILVATRRGAVPGIGTGSDCAIKFPRDNRYRRVWSVELGESLSSGDSGSWVVDATTGDVYGMIIAGSTGLREEYVIPAVEIGQDICRVMRANTVRLPTFQDVMTAHTEERSARPNFALNDDAMGWESDDSDEVLDEEVLDKDEERFLLAEVLKNSSIDTETLVKVIKDAEVRPKWTKISLPKGRSMKTSQRAIDRLLSSRRLEEIATQVDREFIPPEGQEERRASGDSDLKSGGPEVPRENAKNVDDYRTVPVGEPPELLDSNPKFRAETSRRAWRAKRQAERGPKPHYRKSYRKSDEFTQADPTLQTPDPFEPQSTSYQSKFEMDSEDEPGNDEPDIIVVRHKGSLYKLKFPAFSLAEGLTLVGHLRQQAATEFDVEDASRVTLVYQGKTLKTDARTCHEEGLKMRSEVLCVVKRTPIEDIDFLSHKFRTELVPQGLEFISNTPADPRKRDFEYRKISETILAQILLKSDAVETEDDTAARMRRKKLNKEVNSFLTDLDIASQRDVPSAWHADFIEQKQTPGTRRTSTVLPNRPTPTLSRSSNLGNSDSRNDDLSRASG</sequence>
<protein>
    <recommendedName>
        <fullName evidence="2">BAG domain-containing protein</fullName>
    </recommendedName>
</protein>
<dbReference type="PROSITE" id="PS51035">
    <property type="entry name" value="BAG"/>
    <property type="match status" value="1"/>
</dbReference>
<dbReference type="GO" id="GO:0051087">
    <property type="term" value="F:protein-folding chaperone binding"/>
    <property type="evidence" value="ECO:0007669"/>
    <property type="project" value="InterPro"/>
</dbReference>
<dbReference type="EMBL" id="JACCJB010000008">
    <property type="protein sequence ID" value="KAF6225276.1"/>
    <property type="molecule type" value="Genomic_DNA"/>
</dbReference>
<feature type="domain" description="BAG" evidence="2">
    <location>
        <begin position="881"/>
        <end position="934"/>
    </location>
</feature>
<organism evidence="3 4">
    <name type="scientific">Letharia lupina</name>
    <dbReference type="NCBI Taxonomy" id="560253"/>
    <lineage>
        <taxon>Eukaryota</taxon>
        <taxon>Fungi</taxon>
        <taxon>Dikarya</taxon>
        <taxon>Ascomycota</taxon>
        <taxon>Pezizomycotina</taxon>
        <taxon>Lecanoromycetes</taxon>
        <taxon>OSLEUM clade</taxon>
        <taxon>Lecanoromycetidae</taxon>
        <taxon>Lecanorales</taxon>
        <taxon>Lecanorineae</taxon>
        <taxon>Parmeliaceae</taxon>
        <taxon>Letharia</taxon>
    </lineage>
</organism>
<evidence type="ECO:0000313" key="3">
    <source>
        <dbReference type="EMBL" id="KAF6225276.1"/>
    </source>
</evidence>
<feature type="region of interest" description="Disordered" evidence="1">
    <location>
        <begin position="302"/>
        <end position="354"/>
    </location>
</feature>
<keyword evidence="4" id="KW-1185">Reference proteome</keyword>
<feature type="region of interest" description="Disordered" evidence="1">
    <location>
        <begin position="638"/>
        <end position="766"/>
    </location>
</feature>
<dbReference type="SUPFAM" id="SSF63491">
    <property type="entry name" value="BAG domain"/>
    <property type="match status" value="1"/>
</dbReference>
<feature type="compositionally biased region" description="Basic and acidic residues" evidence="1">
    <location>
        <begin position="638"/>
        <end position="661"/>
    </location>
</feature>
<evidence type="ECO:0000313" key="4">
    <source>
        <dbReference type="Proteomes" id="UP000593566"/>
    </source>
</evidence>
<feature type="region of interest" description="Disordered" evidence="1">
    <location>
        <begin position="950"/>
        <end position="991"/>
    </location>
</feature>
<feature type="compositionally biased region" description="Basic and acidic residues" evidence="1">
    <location>
        <begin position="668"/>
        <end position="680"/>
    </location>
</feature>
<feature type="compositionally biased region" description="Acidic residues" evidence="1">
    <location>
        <begin position="757"/>
        <end position="766"/>
    </location>
</feature>
<feature type="compositionally biased region" description="Basic and acidic residues" evidence="1">
    <location>
        <begin position="208"/>
        <end position="228"/>
    </location>
</feature>
<reference evidence="3 4" key="1">
    <citation type="journal article" date="2020" name="Genomics">
        <title>Complete, high-quality genomes from long-read metagenomic sequencing of two wolf lichen thalli reveals enigmatic genome architecture.</title>
        <authorList>
            <person name="McKenzie S.K."/>
            <person name="Walston R.F."/>
            <person name="Allen J.L."/>
        </authorList>
    </citation>
    <scope>NUCLEOTIDE SEQUENCE [LARGE SCALE GENOMIC DNA]</scope>
    <source>
        <strain evidence="3">WasteWater1</strain>
    </source>
</reference>
<dbReference type="Gene3D" id="1.20.58.120">
    <property type="entry name" value="BAG domain"/>
    <property type="match status" value="1"/>
</dbReference>
<dbReference type="InterPro" id="IPR003103">
    <property type="entry name" value="BAG_domain"/>
</dbReference>
<feature type="compositionally biased region" description="Polar residues" evidence="1">
    <location>
        <begin position="733"/>
        <end position="752"/>
    </location>
</feature>
<feature type="region of interest" description="Disordered" evidence="1">
    <location>
        <begin position="193"/>
        <end position="228"/>
    </location>
</feature>
<dbReference type="GeneID" id="59338864"/>
<dbReference type="Proteomes" id="UP000593566">
    <property type="component" value="Unassembled WGS sequence"/>
</dbReference>
<gene>
    <name evidence="3" type="ORF">HO133_010473</name>
</gene>
<dbReference type="AlphaFoldDB" id="A0A8H6FEN1"/>
<evidence type="ECO:0000259" key="2">
    <source>
        <dbReference type="PROSITE" id="PS51035"/>
    </source>
</evidence>
<comment type="caution">
    <text evidence="3">The sequence shown here is derived from an EMBL/GenBank/DDBJ whole genome shotgun (WGS) entry which is preliminary data.</text>
</comment>
<feature type="compositionally biased region" description="Basic and acidic residues" evidence="1">
    <location>
        <begin position="981"/>
        <end position="991"/>
    </location>
</feature>
<evidence type="ECO:0000256" key="1">
    <source>
        <dbReference type="SAM" id="MobiDB-lite"/>
    </source>
</evidence>
<feature type="compositionally biased region" description="Acidic residues" evidence="1">
    <location>
        <begin position="323"/>
        <end position="337"/>
    </location>
</feature>
<proteinExistence type="predicted"/>
<accession>A0A8H6FEN1</accession>
<feature type="compositionally biased region" description="Polar residues" evidence="1">
    <location>
        <begin position="950"/>
        <end position="980"/>
    </location>
</feature>
<dbReference type="RefSeq" id="XP_037154143.1">
    <property type="nucleotide sequence ID" value="XM_037301326.1"/>
</dbReference>
<dbReference type="InterPro" id="IPR036533">
    <property type="entry name" value="BAG_dom_sf"/>
</dbReference>
<name>A0A8H6FEN1_9LECA</name>
<dbReference type="Pfam" id="PF02179">
    <property type="entry name" value="BAG"/>
    <property type="match status" value="1"/>
</dbReference>